<comment type="similarity">
    <text evidence="1">Belongs to the bacterial sugar transferase family.</text>
</comment>
<evidence type="ECO:0000259" key="4">
    <source>
        <dbReference type="Pfam" id="PF02397"/>
    </source>
</evidence>
<evidence type="ECO:0000256" key="2">
    <source>
        <dbReference type="ARBA" id="ARBA00023169"/>
    </source>
</evidence>
<dbReference type="PANTHER" id="PTHR30576">
    <property type="entry name" value="COLANIC BIOSYNTHESIS UDP-GLUCOSE LIPID CARRIER TRANSFERASE"/>
    <property type="match status" value="1"/>
</dbReference>
<evidence type="ECO:0000256" key="1">
    <source>
        <dbReference type="ARBA" id="ARBA00006464"/>
    </source>
</evidence>
<dbReference type="EMBL" id="CP018076">
    <property type="protein sequence ID" value="APE42048.1"/>
    <property type="molecule type" value="Genomic_DNA"/>
</dbReference>
<keyword evidence="6" id="KW-1185">Reference proteome</keyword>
<evidence type="ECO:0000313" key="6">
    <source>
        <dbReference type="Proteomes" id="UP000181897"/>
    </source>
</evidence>
<dbReference type="Pfam" id="PF02397">
    <property type="entry name" value="Bac_transf"/>
    <property type="match status" value="1"/>
</dbReference>
<keyword evidence="3" id="KW-0472">Membrane</keyword>
<dbReference type="InterPro" id="IPR003362">
    <property type="entry name" value="Bact_transf"/>
</dbReference>
<evidence type="ECO:0000256" key="3">
    <source>
        <dbReference type="SAM" id="Phobius"/>
    </source>
</evidence>
<dbReference type="GO" id="GO:0000271">
    <property type="term" value="P:polysaccharide biosynthetic process"/>
    <property type="evidence" value="ECO:0007669"/>
    <property type="project" value="UniProtKB-KW"/>
</dbReference>
<reference evidence="5 6" key="1">
    <citation type="submission" date="2016-11" db="EMBL/GenBank/DDBJ databases">
        <title>Complete genome sequence of Sulfitobacter sp. AM1-D1, a toxic bacteria associated with marine dinoflagellate Alexandrium minutum in East China Sea.</title>
        <authorList>
            <person name="Yang Q."/>
            <person name="Zhang X."/>
            <person name="Tian X."/>
        </authorList>
    </citation>
    <scope>NUCLEOTIDE SEQUENCE [LARGE SCALE GENOMIC DNA]</scope>
    <source>
        <strain evidence="5 6">AM1-D1</strain>
    </source>
</reference>
<dbReference type="GO" id="GO:0016780">
    <property type="term" value="F:phosphotransferase activity, for other substituted phosphate groups"/>
    <property type="evidence" value="ECO:0007669"/>
    <property type="project" value="TreeGrafter"/>
</dbReference>
<keyword evidence="3" id="KW-0812">Transmembrane</keyword>
<sequence>MTWRKRIFDLFFASLLVVILAPVLIWLLGWLLIKEGRPLFFVAERMKGLDQPFHLWKLRTMTVVDRDQGVSGGDKSSRITPTGAWLRAKRLDEFPQLWNILKGDLSFVGPRPPLREYVERFPEIYGEVLKSRPGVTGLATIRFHKHEERLLARCQTAAETDDVYCRICVPRKARLDLIYQRNQSTCYDFDLVFQTIGNLFRRPDRPKIAKK</sequence>
<dbReference type="KEGG" id="suam:BOO69_00450"/>
<keyword evidence="2" id="KW-0270">Exopolysaccharide synthesis</keyword>
<gene>
    <name evidence="5" type="ORF">BOO69_00450</name>
</gene>
<dbReference type="RefSeq" id="WP_071969305.1">
    <property type="nucleotide sequence ID" value="NZ_CP018076.1"/>
</dbReference>
<dbReference type="Proteomes" id="UP000181897">
    <property type="component" value="Chromosome"/>
</dbReference>
<dbReference type="STRING" id="1917485.BOO69_00450"/>
<evidence type="ECO:0000313" key="5">
    <source>
        <dbReference type="EMBL" id="APE42048.1"/>
    </source>
</evidence>
<name>A0A1J0WCY9_9RHOB</name>
<feature type="transmembrane region" description="Helical" evidence="3">
    <location>
        <begin position="7"/>
        <end position="33"/>
    </location>
</feature>
<dbReference type="OrthoDB" id="9808602at2"/>
<proteinExistence type="inferred from homology"/>
<accession>A0A1J0WCY9</accession>
<dbReference type="AlphaFoldDB" id="A0A1J0WCY9"/>
<feature type="domain" description="Bacterial sugar transferase" evidence="4">
    <location>
        <begin position="5"/>
        <end position="200"/>
    </location>
</feature>
<organism evidence="5 6">
    <name type="scientific">Sulfitobacter alexandrii</name>
    <dbReference type="NCBI Taxonomy" id="1917485"/>
    <lineage>
        <taxon>Bacteria</taxon>
        <taxon>Pseudomonadati</taxon>
        <taxon>Pseudomonadota</taxon>
        <taxon>Alphaproteobacteria</taxon>
        <taxon>Rhodobacterales</taxon>
        <taxon>Roseobacteraceae</taxon>
        <taxon>Sulfitobacter</taxon>
    </lineage>
</organism>
<keyword evidence="5" id="KW-0808">Transferase</keyword>
<protein>
    <submittedName>
        <fullName evidence="5">Sugar transferase</fullName>
    </submittedName>
</protein>
<keyword evidence="3" id="KW-1133">Transmembrane helix</keyword>
<dbReference type="PANTHER" id="PTHR30576:SF20">
    <property type="entry name" value="QUINOVOSAMINEPHOSPHOTRANSFERAE-RELATED"/>
    <property type="match status" value="1"/>
</dbReference>